<proteinExistence type="predicted"/>
<reference evidence="3 4" key="1">
    <citation type="submission" date="2023-09" db="EMBL/GenBank/DDBJ databases">
        <title>Genomes of two closely related lineages of the louse Polyplax serrata with different host specificities.</title>
        <authorList>
            <person name="Martinu J."/>
            <person name="Tarabai H."/>
            <person name="Stefka J."/>
            <person name="Hypsa V."/>
        </authorList>
    </citation>
    <scope>NUCLEOTIDE SEQUENCE [LARGE SCALE GENOMIC DNA]</scope>
    <source>
        <strain evidence="3">98ZLc_SE</strain>
    </source>
</reference>
<dbReference type="Proteomes" id="UP001359485">
    <property type="component" value="Unassembled WGS sequence"/>
</dbReference>
<organism evidence="3 4">
    <name type="scientific">Polyplax serrata</name>
    <name type="common">Common mouse louse</name>
    <dbReference type="NCBI Taxonomy" id="468196"/>
    <lineage>
        <taxon>Eukaryota</taxon>
        <taxon>Metazoa</taxon>
        <taxon>Ecdysozoa</taxon>
        <taxon>Arthropoda</taxon>
        <taxon>Hexapoda</taxon>
        <taxon>Insecta</taxon>
        <taxon>Pterygota</taxon>
        <taxon>Neoptera</taxon>
        <taxon>Paraneoptera</taxon>
        <taxon>Psocodea</taxon>
        <taxon>Troctomorpha</taxon>
        <taxon>Phthiraptera</taxon>
        <taxon>Anoplura</taxon>
        <taxon>Polyplacidae</taxon>
        <taxon>Polyplax</taxon>
    </lineage>
</organism>
<feature type="coiled-coil region" evidence="1">
    <location>
        <begin position="264"/>
        <end position="298"/>
    </location>
</feature>
<comment type="caution">
    <text evidence="3">The sequence shown here is derived from an EMBL/GenBank/DDBJ whole genome shotgun (WGS) entry which is preliminary data.</text>
</comment>
<evidence type="ECO:0000256" key="2">
    <source>
        <dbReference type="SAM" id="MobiDB-lite"/>
    </source>
</evidence>
<name>A0ABR1AQH3_POLSC</name>
<dbReference type="EMBL" id="JAWJWF010000046">
    <property type="protein sequence ID" value="KAK6624710.1"/>
    <property type="molecule type" value="Genomic_DNA"/>
</dbReference>
<feature type="region of interest" description="Disordered" evidence="2">
    <location>
        <begin position="570"/>
        <end position="597"/>
    </location>
</feature>
<protein>
    <submittedName>
        <fullName evidence="3">Uncharacterized protein</fullName>
    </submittedName>
</protein>
<sequence length="814" mass="95712">MMDCPNWPPPLPSLPLYPPCRVPSLNVKEPEVKIIESQTQKWWNDQLVPAFNRVSGVQGKKKGNTYELTSRQRRELLPVRAPTREDKLIWSVPLPEGSYPHDGLPIWERLYLDRKLPMLKCPPNALIFARQQIGKKLWKDTEGQEFILYDPHSYEVAFSYENVHDPHLTNYYQGKEIRGFLLSVGDATEDGWGLCSLKRFNQYRKYLKRVHLSLVHSEMERQEALKDEIHKLQEYKQTTKDYMEYMERKVMVDEMRASIVEALRQEKENKVKRILMSIQEKEERIQNLYASREMEKEQRRQRGLQLLAQQEMKNKIATEIKRRKKIATLRRWHDLEEKMIKTMKKQSEERARQKAEKVRLRWQNKIDNLRKMFLREDDYLNLQKEVKEKNLEIRNAQNERAIQKQRDRFQEIRNIGIRKKALVKRQREEKRMEQAITDAWLRVIKTRYDLNTEIYRIKKSINSTMAELLTTQMEGPDRLSIILMSRNRIQREQKIPLPVSYAIDVLLETVIQGWATVRILLILETVIDQVKENSEIALSDIKAKRKDLGIPTLGSFKAAEPYGIVYREDPKEKKTNKKNNRCSSEGPTLGTTEPDSTVEQLEREIGGFTSTEAETPITQENKLPVTVVPNYVHYGAVETFEYPMEYETDESLKSIVGRPKTPMPTQEVLCEVGFLEDKLLDVLPTLNDGAIELKEKRKLRKLFKSVAVKLFERAFGISKVALEPVTRSRAIHQLTCLGDTKKLTLANVLCNLLMNKNEKAVFETEEFEWLTKVMAREALKEVLNPPEFRKEEDDRVARTKIMFYKPKQKRPKEV</sequence>
<evidence type="ECO:0000313" key="4">
    <source>
        <dbReference type="Proteomes" id="UP001359485"/>
    </source>
</evidence>
<keyword evidence="1" id="KW-0175">Coiled coil</keyword>
<accession>A0ABR1AQH3</accession>
<gene>
    <name evidence="3" type="ORF">RUM44_011569</name>
</gene>
<evidence type="ECO:0000313" key="3">
    <source>
        <dbReference type="EMBL" id="KAK6624710.1"/>
    </source>
</evidence>
<feature type="compositionally biased region" description="Polar residues" evidence="2">
    <location>
        <begin position="581"/>
        <end position="597"/>
    </location>
</feature>
<evidence type="ECO:0000256" key="1">
    <source>
        <dbReference type="SAM" id="Coils"/>
    </source>
</evidence>
<feature type="coiled-coil region" evidence="1">
    <location>
        <begin position="352"/>
        <end position="408"/>
    </location>
</feature>
<keyword evidence="4" id="KW-1185">Reference proteome</keyword>